<feature type="transmembrane region" description="Helical" evidence="1">
    <location>
        <begin position="233"/>
        <end position="258"/>
    </location>
</feature>
<evidence type="ECO:0000313" key="3">
    <source>
        <dbReference type="Proteomes" id="UP001595916"/>
    </source>
</evidence>
<sequence>MLGKLIKYEMKSVARYFVPLYALILISSLLLGLNVGASMRSGLETYGAEGIIPSLLTLILVSGYIALYVITIIMIVTRYSKNLLGDEGYLMMTLPVKTESILHSKWISSMIWMFLSMVVATLSFVLIFVQVITPEHISDMMHTMKMVFGAADKLFLLLILVNMLFGYVAGVCMIYAAISIAHLPPFAKHRTIWAFVIYIVGSNVLGVFIANILEPLMEYYGEGEGLMYGGDLFWGNINQIFGIILLIQIVLACGFFLLNHYILSKKLNLE</sequence>
<evidence type="ECO:0000256" key="1">
    <source>
        <dbReference type="SAM" id="Phobius"/>
    </source>
</evidence>
<organism evidence="2 3">
    <name type="scientific">Filifactor villosus</name>
    <dbReference type="NCBI Taxonomy" id="29374"/>
    <lineage>
        <taxon>Bacteria</taxon>
        <taxon>Bacillati</taxon>
        <taxon>Bacillota</taxon>
        <taxon>Clostridia</taxon>
        <taxon>Peptostreptococcales</taxon>
        <taxon>Filifactoraceae</taxon>
        <taxon>Filifactor</taxon>
    </lineage>
</organism>
<evidence type="ECO:0000313" key="2">
    <source>
        <dbReference type="EMBL" id="MFC4804919.1"/>
    </source>
</evidence>
<dbReference type="EMBL" id="JBHSHL010000025">
    <property type="protein sequence ID" value="MFC4804919.1"/>
    <property type="molecule type" value="Genomic_DNA"/>
</dbReference>
<dbReference type="RefSeq" id="WP_379788448.1">
    <property type="nucleotide sequence ID" value="NZ_JBHSHL010000025.1"/>
</dbReference>
<feature type="transmembrane region" description="Helical" evidence="1">
    <location>
        <begin position="154"/>
        <end position="180"/>
    </location>
</feature>
<keyword evidence="1" id="KW-1133">Transmembrane helix</keyword>
<feature type="transmembrane region" description="Helical" evidence="1">
    <location>
        <begin position="111"/>
        <end position="134"/>
    </location>
</feature>
<reference evidence="3" key="1">
    <citation type="journal article" date="2019" name="Int. J. Syst. Evol. Microbiol.">
        <title>The Global Catalogue of Microorganisms (GCM) 10K type strain sequencing project: providing services to taxonomists for standard genome sequencing and annotation.</title>
        <authorList>
            <consortium name="The Broad Institute Genomics Platform"/>
            <consortium name="The Broad Institute Genome Sequencing Center for Infectious Disease"/>
            <person name="Wu L."/>
            <person name="Ma J."/>
        </authorList>
    </citation>
    <scope>NUCLEOTIDE SEQUENCE [LARGE SCALE GENOMIC DNA]</scope>
    <source>
        <strain evidence="3">CCUG 46385</strain>
    </source>
</reference>
<accession>A0ABV9QL47</accession>
<keyword evidence="1" id="KW-0472">Membrane</keyword>
<keyword evidence="3" id="KW-1185">Reference proteome</keyword>
<feature type="transmembrane region" description="Helical" evidence="1">
    <location>
        <begin position="51"/>
        <end position="76"/>
    </location>
</feature>
<name>A0ABV9QL47_9FIRM</name>
<protein>
    <recommendedName>
        <fullName evidence="4">ABC transporter permease</fullName>
    </recommendedName>
</protein>
<feature type="transmembrane region" description="Helical" evidence="1">
    <location>
        <begin position="192"/>
        <end position="213"/>
    </location>
</feature>
<evidence type="ECO:0008006" key="4">
    <source>
        <dbReference type="Google" id="ProtNLM"/>
    </source>
</evidence>
<proteinExistence type="predicted"/>
<comment type="caution">
    <text evidence="2">The sequence shown here is derived from an EMBL/GenBank/DDBJ whole genome shotgun (WGS) entry which is preliminary data.</text>
</comment>
<feature type="transmembrane region" description="Helical" evidence="1">
    <location>
        <begin position="12"/>
        <end position="31"/>
    </location>
</feature>
<dbReference type="Proteomes" id="UP001595916">
    <property type="component" value="Unassembled WGS sequence"/>
</dbReference>
<gene>
    <name evidence="2" type="ORF">ACFO4R_07470</name>
</gene>
<keyword evidence="1" id="KW-0812">Transmembrane</keyword>